<evidence type="ECO:0000256" key="10">
    <source>
        <dbReference type="ARBA" id="ARBA00022833"/>
    </source>
</evidence>
<reference evidence="16 17" key="1">
    <citation type="submission" date="2018-10" db="EMBL/GenBank/DDBJ databases">
        <title>Draft genome sequence of the microsporidian Tubulinosema ratisbonensis.</title>
        <authorList>
            <person name="Polonais V."/>
            <person name="Peyretaillade E."/>
            <person name="Niehus S."/>
            <person name="Wawrzyniak I."/>
            <person name="Franchet A."/>
            <person name="Gaspin C."/>
            <person name="Reichstadt M."/>
            <person name="Belser C."/>
            <person name="Labadie K."/>
            <person name="Delbac F."/>
            <person name="Ferrandon D."/>
        </authorList>
    </citation>
    <scope>NUCLEOTIDE SEQUENCE [LARGE SCALE GENOMIC DNA]</scope>
    <source>
        <strain evidence="16 17">Franzen</strain>
    </source>
</reference>
<dbReference type="VEuPathDB" id="MicrosporidiaDB:TUBRATIS_008310"/>
<keyword evidence="4" id="KW-0597">Phosphoprotein</keyword>
<keyword evidence="17" id="KW-1185">Reference proteome</keyword>
<evidence type="ECO:0000256" key="9">
    <source>
        <dbReference type="ARBA" id="ARBA00022777"/>
    </source>
</evidence>
<dbReference type="EMBL" id="RCSS01000167">
    <property type="protein sequence ID" value="RVD92666.1"/>
    <property type="molecule type" value="Genomic_DNA"/>
</dbReference>
<dbReference type="SMART" id="SM00220">
    <property type="entry name" value="S_TKc"/>
    <property type="match status" value="1"/>
</dbReference>
<dbReference type="GO" id="GO:0005524">
    <property type="term" value="F:ATP binding"/>
    <property type="evidence" value="ECO:0007669"/>
    <property type="project" value="UniProtKB-UniRule"/>
</dbReference>
<dbReference type="GO" id="GO:0008270">
    <property type="term" value="F:zinc ion binding"/>
    <property type="evidence" value="ECO:0007669"/>
    <property type="project" value="UniProtKB-KW"/>
</dbReference>
<feature type="domain" description="Phorbol-ester/DAG-type" evidence="14">
    <location>
        <begin position="224"/>
        <end position="271"/>
    </location>
</feature>
<evidence type="ECO:0000313" key="17">
    <source>
        <dbReference type="Proteomes" id="UP000282876"/>
    </source>
</evidence>
<dbReference type="GO" id="GO:0004697">
    <property type="term" value="F:diacylglycerol-dependent serine/threonine kinase activity"/>
    <property type="evidence" value="ECO:0007669"/>
    <property type="project" value="UniProtKB-EC"/>
</dbReference>
<dbReference type="PROSITE" id="PS50081">
    <property type="entry name" value="ZF_DAG_PE_2"/>
    <property type="match status" value="2"/>
</dbReference>
<dbReference type="EC" id="2.7.11.13" evidence="2"/>
<dbReference type="SMART" id="SM00109">
    <property type="entry name" value="C1"/>
    <property type="match status" value="2"/>
</dbReference>
<keyword evidence="6" id="KW-0479">Metal-binding</keyword>
<dbReference type="Pfam" id="PF00069">
    <property type="entry name" value="Pkinase"/>
    <property type="match status" value="1"/>
</dbReference>
<dbReference type="CDD" id="cd00029">
    <property type="entry name" value="C1"/>
    <property type="match status" value="2"/>
</dbReference>
<dbReference type="Proteomes" id="UP000282876">
    <property type="component" value="Unassembled WGS sequence"/>
</dbReference>
<sequence>MKISDEDKLKNMEMASKSLSGEQKASLDFKIDILKRKLKKEYMIEGVSIGRLEGKLFREKNLLNGYTKLQENGADMKEQIKYSKLKIYFLNKELSNASEVENEIEELQKISGSFLVEISEVLVDPIIKPSELIFIVDSKIIKKSKLIKQEIKFEVINNKEIEIMIKENDKIIGFLFFTIERMIQFGQVFLNFQDQVVMNCKFTFVKTKKLRRGNAEIVAERKFGHELQEFSDISPYFCAICGKMCFLENFRCRKCNLTCHKKCADIILFICKMSVQKENEKYKKDHQFFKTTGTGVRYCCHCGERIGIRIKGLECEICNKKYHEKCEPSLFSDCLLSLEEREKLTVGDMKKEIKMDHKEESLVSIDDFSLVKVLGRGSFGKVMLALHKKDKKIYALKILKKERVINANNIVYLELERHVLKEVSKYNHPFFMKMEYCFQDRSNVYFCTEYLAGGDLLHHISQRLFTSYQNKIWSAQILLGIEHLHKMNIVYRDLKLDNVMLTKEGNVKIADFGLCKEKINYDTITYTYCGTLDTIAPEVILQKGYTKDCDWWSFGVVIYELYESYPPFFGDTPGELTYSILKNEISFQNTPTDAQDLILKLLEKDPKKRLGSGEKDAEQIKKHSYFNEIDFDKIYKKETVSEFQPGDKLDNFDEEFTDQPILITPSPSMGKYENFFINFK</sequence>
<evidence type="ECO:0000259" key="14">
    <source>
        <dbReference type="PROSITE" id="PS50081"/>
    </source>
</evidence>
<name>A0A437ANU6_9MICR</name>
<dbReference type="PROSITE" id="PS00108">
    <property type="entry name" value="PROTEIN_KINASE_ST"/>
    <property type="match status" value="1"/>
</dbReference>
<evidence type="ECO:0000256" key="12">
    <source>
        <dbReference type="PROSITE-ProRule" id="PRU10141"/>
    </source>
</evidence>
<keyword evidence="8" id="KW-0863">Zinc-finger</keyword>
<dbReference type="InterPro" id="IPR008271">
    <property type="entry name" value="Ser/Thr_kinase_AS"/>
</dbReference>
<evidence type="ECO:0000256" key="1">
    <source>
        <dbReference type="ARBA" id="ARBA00005490"/>
    </source>
</evidence>
<dbReference type="SUPFAM" id="SSF56112">
    <property type="entry name" value="Protein kinase-like (PK-like)"/>
    <property type="match status" value="1"/>
</dbReference>
<dbReference type="SUPFAM" id="SSF57889">
    <property type="entry name" value="Cysteine-rich domain"/>
    <property type="match status" value="2"/>
</dbReference>
<feature type="domain" description="Phorbol-ester/DAG-type" evidence="14">
    <location>
        <begin position="285"/>
        <end position="334"/>
    </location>
</feature>
<keyword evidence="10" id="KW-0862">Zinc</keyword>
<dbReference type="Gene3D" id="3.30.60.20">
    <property type="match status" value="2"/>
</dbReference>
<dbReference type="Pfam" id="PF00130">
    <property type="entry name" value="C1_1"/>
    <property type="match status" value="1"/>
</dbReference>
<dbReference type="PROSITE" id="PS00107">
    <property type="entry name" value="PROTEIN_KINASE_ATP"/>
    <property type="match status" value="1"/>
</dbReference>
<keyword evidence="7 12" id="KW-0547">Nucleotide-binding</keyword>
<feature type="domain" description="Protein kinase" evidence="13">
    <location>
        <begin position="368"/>
        <end position="626"/>
    </location>
</feature>
<evidence type="ECO:0000259" key="15">
    <source>
        <dbReference type="PROSITE" id="PS51285"/>
    </source>
</evidence>
<proteinExistence type="inferred from homology"/>
<evidence type="ECO:0000256" key="2">
    <source>
        <dbReference type="ARBA" id="ARBA00012429"/>
    </source>
</evidence>
<evidence type="ECO:0000256" key="6">
    <source>
        <dbReference type="ARBA" id="ARBA00022723"/>
    </source>
</evidence>
<evidence type="ECO:0000256" key="5">
    <source>
        <dbReference type="ARBA" id="ARBA00022679"/>
    </source>
</evidence>
<dbReference type="FunFam" id="1.10.510.10:FF:000210">
    <property type="entry name" value="Non-specific serine/threonine protein kinase"/>
    <property type="match status" value="1"/>
</dbReference>
<feature type="domain" description="AGC-kinase C-terminal" evidence="15">
    <location>
        <begin position="627"/>
        <end position="680"/>
    </location>
</feature>
<accession>A0A437ANU6</accession>
<evidence type="ECO:0000259" key="13">
    <source>
        <dbReference type="PROSITE" id="PS50011"/>
    </source>
</evidence>
<evidence type="ECO:0000313" key="16">
    <source>
        <dbReference type="EMBL" id="RVD92666.1"/>
    </source>
</evidence>
<dbReference type="FunFam" id="3.30.200.20:FF:000103">
    <property type="entry name" value="Protein kinase C"/>
    <property type="match status" value="1"/>
</dbReference>
<evidence type="ECO:0000256" key="11">
    <source>
        <dbReference type="ARBA" id="ARBA00022840"/>
    </source>
</evidence>
<dbReference type="InterPro" id="IPR000719">
    <property type="entry name" value="Prot_kinase_dom"/>
</dbReference>
<dbReference type="InterPro" id="IPR017441">
    <property type="entry name" value="Protein_kinase_ATP_BS"/>
</dbReference>
<dbReference type="InterPro" id="IPR011009">
    <property type="entry name" value="Kinase-like_dom_sf"/>
</dbReference>
<dbReference type="Gene3D" id="3.30.200.20">
    <property type="entry name" value="Phosphorylase Kinase, domain 1"/>
    <property type="match status" value="1"/>
</dbReference>
<evidence type="ECO:0000256" key="3">
    <source>
        <dbReference type="ARBA" id="ARBA00022527"/>
    </source>
</evidence>
<feature type="binding site" evidence="12">
    <location>
        <position position="397"/>
    </location>
    <ligand>
        <name>ATP</name>
        <dbReference type="ChEBI" id="CHEBI:30616"/>
    </ligand>
</feature>
<comment type="caution">
    <text evidence="16">The sequence shown here is derived from an EMBL/GenBank/DDBJ whole genome shotgun (WGS) entry which is preliminary data.</text>
</comment>
<dbReference type="Gene3D" id="1.10.510.10">
    <property type="entry name" value="Transferase(Phosphotransferase) domain 1"/>
    <property type="match status" value="1"/>
</dbReference>
<dbReference type="PROSITE" id="PS51285">
    <property type="entry name" value="AGC_KINASE_CTER"/>
    <property type="match status" value="1"/>
</dbReference>
<dbReference type="AlphaFoldDB" id="A0A437ANU6"/>
<gene>
    <name evidence="16" type="ORF">TUBRATIS_008310</name>
</gene>
<evidence type="ECO:0000256" key="8">
    <source>
        <dbReference type="ARBA" id="ARBA00022771"/>
    </source>
</evidence>
<keyword evidence="11 12" id="KW-0067">ATP-binding</keyword>
<dbReference type="PANTHER" id="PTHR24351">
    <property type="entry name" value="RIBOSOMAL PROTEIN S6 KINASE"/>
    <property type="match status" value="1"/>
</dbReference>
<dbReference type="PROSITE" id="PS00479">
    <property type="entry name" value="ZF_DAG_PE_1"/>
    <property type="match status" value="2"/>
</dbReference>
<dbReference type="PROSITE" id="PS50011">
    <property type="entry name" value="PROTEIN_KINASE_DOM"/>
    <property type="match status" value="1"/>
</dbReference>
<keyword evidence="5" id="KW-0808">Transferase</keyword>
<organism evidence="16 17">
    <name type="scientific">Tubulinosema ratisbonensis</name>
    <dbReference type="NCBI Taxonomy" id="291195"/>
    <lineage>
        <taxon>Eukaryota</taxon>
        <taxon>Fungi</taxon>
        <taxon>Fungi incertae sedis</taxon>
        <taxon>Microsporidia</taxon>
        <taxon>Tubulinosematoidea</taxon>
        <taxon>Tubulinosematidae</taxon>
        <taxon>Tubulinosema</taxon>
    </lineage>
</organism>
<protein>
    <recommendedName>
        <fullName evidence="2">protein kinase C</fullName>
        <ecNumber evidence="2">2.7.11.13</ecNumber>
    </recommendedName>
</protein>
<comment type="similarity">
    <text evidence="1">Belongs to the protein kinase superfamily. AGC Ser/Thr protein kinase family. PKC subfamily.</text>
</comment>
<dbReference type="InterPro" id="IPR000961">
    <property type="entry name" value="AGC-kinase_C"/>
</dbReference>
<dbReference type="InterPro" id="IPR046349">
    <property type="entry name" value="C1-like_sf"/>
</dbReference>
<evidence type="ECO:0000256" key="4">
    <source>
        <dbReference type="ARBA" id="ARBA00022553"/>
    </source>
</evidence>
<evidence type="ECO:0000256" key="7">
    <source>
        <dbReference type="ARBA" id="ARBA00022741"/>
    </source>
</evidence>
<dbReference type="InterPro" id="IPR002219">
    <property type="entry name" value="PKC_DAG/PE"/>
</dbReference>
<dbReference type="OrthoDB" id="63267at2759"/>
<keyword evidence="9 16" id="KW-0418">Kinase</keyword>
<keyword evidence="3" id="KW-0723">Serine/threonine-protein kinase</keyword>
<dbReference type="STRING" id="291195.A0A437ANU6"/>